<proteinExistence type="predicted"/>
<evidence type="ECO:0000313" key="3">
    <source>
        <dbReference type="Proteomes" id="UP001368318"/>
    </source>
</evidence>
<dbReference type="AlphaFoldDB" id="A0AAU6P9E0"/>
<evidence type="ECO:0000313" key="1">
    <source>
        <dbReference type="EMBL" id="WXA03391.1"/>
    </source>
</evidence>
<dbReference type="RefSeq" id="WP_338733546.1">
    <property type="nucleotide sequence ID" value="NZ_CP136924.1"/>
</dbReference>
<dbReference type="EMBL" id="CP136924">
    <property type="protein sequence ID" value="WXA03391.1"/>
    <property type="molecule type" value="Genomic_DNA"/>
</dbReference>
<accession>A0AAU6P9E0</accession>
<evidence type="ECO:0000313" key="2">
    <source>
        <dbReference type="EMBL" id="WXA14187.1"/>
    </source>
</evidence>
<gene>
    <name evidence="2" type="ORF">R3L15_04760</name>
    <name evidence="1" type="ORF">R3L16_02640</name>
</gene>
<protein>
    <submittedName>
        <fullName evidence="2">Uncharacterized protein</fullName>
    </submittedName>
</protein>
<keyword evidence="3" id="KW-1185">Reference proteome</keyword>
<dbReference type="KEGG" id="mcaa:R3L15_04760"/>
<organism evidence="2">
    <name type="scientific">Mangrovimonas cancribranchiae</name>
    <dbReference type="NCBI Taxonomy" id="3080055"/>
    <lineage>
        <taxon>Bacteria</taxon>
        <taxon>Pseudomonadati</taxon>
        <taxon>Bacteroidota</taxon>
        <taxon>Flavobacteriia</taxon>
        <taxon>Flavobacteriales</taxon>
        <taxon>Flavobacteriaceae</taxon>
        <taxon>Mangrovimonas</taxon>
    </lineage>
</organism>
<name>A0AAU6P9E0_9FLAO</name>
<dbReference type="EMBL" id="CP136925">
    <property type="protein sequence ID" value="WXA14187.1"/>
    <property type="molecule type" value="Genomic_DNA"/>
</dbReference>
<sequence>MAASLVFIKRAQDEDKPYFVWFNPSKKFPIFYNVHLDPFESFDNLTDRSDIV</sequence>
<dbReference type="Proteomes" id="UP001368318">
    <property type="component" value="Chromosome"/>
</dbReference>
<reference evidence="2 3" key="1">
    <citation type="submission" date="2023-10" db="EMBL/GenBank/DDBJ databases">
        <title>Culture-based analysis of two novel bacteria associated with mangrove crab gills.</title>
        <authorList>
            <person name="Yang X."/>
            <person name="Garuglieri E."/>
            <person name="Van Goethem M.W."/>
            <person name="Fusi M."/>
            <person name="Marasco R."/>
            <person name="Daffonchio D.G."/>
        </authorList>
    </citation>
    <scope>NUCLEOTIDE SEQUENCE</scope>
    <source>
        <strain evidence="2">UG2-1</strain>
        <strain evidence="1">UG2-2</strain>
        <strain evidence="3">UG2_2</strain>
    </source>
</reference>